<dbReference type="InterPro" id="IPR011333">
    <property type="entry name" value="SKP1/BTB/POZ_sf"/>
</dbReference>
<dbReference type="Proteomes" id="UP000191691">
    <property type="component" value="Unassembled WGS sequence"/>
</dbReference>
<organism evidence="1 2">
    <name type="scientific">Penicillium nalgiovense</name>
    <dbReference type="NCBI Taxonomy" id="60175"/>
    <lineage>
        <taxon>Eukaryota</taxon>
        <taxon>Fungi</taxon>
        <taxon>Dikarya</taxon>
        <taxon>Ascomycota</taxon>
        <taxon>Pezizomycotina</taxon>
        <taxon>Eurotiomycetes</taxon>
        <taxon>Eurotiomycetidae</taxon>
        <taxon>Eurotiales</taxon>
        <taxon>Aspergillaceae</taxon>
        <taxon>Penicillium</taxon>
    </lineage>
</organism>
<evidence type="ECO:0008006" key="3">
    <source>
        <dbReference type="Google" id="ProtNLM"/>
    </source>
</evidence>
<evidence type="ECO:0000313" key="1">
    <source>
        <dbReference type="EMBL" id="OQE69069.1"/>
    </source>
</evidence>
<reference evidence="2" key="1">
    <citation type="journal article" date="2017" name="Nat. Microbiol.">
        <title>Global analysis of biosynthetic gene clusters reveals vast potential of secondary metabolite production in Penicillium species.</title>
        <authorList>
            <person name="Nielsen J.C."/>
            <person name="Grijseels S."/>
            <person name="Prigent S."/>
            <person name="Ji B."/>
            <person name="Dainat J."/>
            <person name="Nielsen K.F."/>
            <person name="Frisvad J.C."/>
            <person name="Workman M."/>
            <person name="Nielsen J."/>
        </authorList>
    </citation>
    <scope>NUCLEOTIDE SEQUENCE [LARGE SCALE GENOMIC DNA]</scope>
    <source>
        <strain evidence="2">IBT 13039</strain>
    </source>
</reference>
<dbReference type="AlphaFoldDB" id="A0A1V6X1T7"/>
<name>A0A1V6X1T7_PENNA</name>
<evidence type="ECO:0000313" key="2">
    <source>
        <dbReference type="Proteomes" id="UP000191691"/>
    </source>
</evidence>
<comment type="caution">
    <text evidence="1">The sequence shown here is derived from an EMBL/GenBank/DDBJ whole genome shotgun (WGS) entry which is preliminary data.</text>
</comment>
<protein>
    <recommendedName>
        <fullName evidence="3">BTB domain-containing protein</fullName>
    </recommendedName>
</protein>
<gene>
    <name evidence="1" type="ORF">PENNAL_c0141G03085</name>
</gene>
<dbReference type="Gene3D" id="3.30.710.10">
    <property type="entry name" value="Potassium Channel Kv1.1, Chain A"/>
    <property type="match status" value="1"/>
</dbReference>
<dbReference type="EMBL" id="MOOB01000141">
    <property type="protein sequence ID" value="OQE69069.1"/>
    <property type="molecule type" value="Genomic_DNA"/>
</dbReference>
<dbReference type="OMA" id="FDGPFAV"/>
<accession>A0A1V6X1T7</accession>
<keyword evidence="2" id="KW-1185">Reference proteome</keyword>
<proteinExistence type="predicted"/>
<sequence length="179" mass="21224">MFQSRPLLAEVGQERTRLWVHSAILERFPTLLMLELDASPNLQDQRCLLLENIDPDIFGWCCEYAYTGNYTFIPSRGRESTQKQSIRLQNFEFDGPFAVVIPPYQIERLHRSDLAYLTDHSRIHSFASKYQWEQLRLLSVKKLRDSILNLRFPNRRTNELLRYFMEEARSQVPLEETPS</sequence>